<name>A0ABY5RBF2_HALLR</name>
<dbReference type="Proteomes" id="UP001058330">
    <property type="component" value="Chromosome"/>
</dbReference>
<evidence type="ECO:0000313" key="2">
    <source>
        <dbReference type="Proteomes" id="UP001058330"/>
    </source>
</evidence>
<organism evidence="1 2">
    <name type="scientific">Haloferax larsenii</name>
    <dbReference type="NCBI Taxonomy" id="302484"/>
    <lineage>
        <taxon>Archaea</taxon>
        <taxon>Methanobacteriati</taxon>
        <taxon>Methanobacteriota</taxon>
        <taxon>Stenosarchaea group</taxon>
        <taxon>Halobacteria</taxon>
        <taxon>Halobacteriales</taxon>
        <taxon>Haloferacaceae</taxon>
        <taxon>Haloferax</taxon>
    </lineage>
</organism>
<keyword evidence="2" id="KW-1185">Reference proteome</keyword>
<dbReference type="RefSeq" id="WP_258302068.1">
    <property type="nucleotide sequence ID" value="NZ_CP078063.1"/>
</dbReference>
<evidence type="ECO:0000313" key="1">
    <source>
        <dbReference type="EMBL" id="UVE49642.1"/>
    </source>
</evidence>
<protein>
    <submittedName>
        <fullName evidence="1">Uncharacterized protein</fullName>
    </submittedName>
</protein>
<accession>A0ABY5RBF2</accession>
<gene>
    <name evidence="1" type="ORF">KU306_12080</name>
</gene>
<dbReference type="EMBL" id="CP078063">
    <property type="protein sequence ID" value="UVE49642.1"/>
    <property type="molecule type" value="Genomic_DNA"/>
</dbReference>
<dbReference type="GeneID" id="74529656"/>
<sequence length="125" mass="14642">MTESNDSNDDVSTRQIRWNAEWRLTDDERELMAAIVNLDCTTWAQLDEEYERPPSKLMPRLKAMAAKFRDATEYADDIDFETYTSLTGSDRERAFFARSYAGVWEMCFEGAYTDLVAEYTQIYDQ</sequence>
<reference evidence="1" key="1">
    <citation type="submission" date="2021-07" db="EMBL/GenBank/DDBJ databases">
        <title>Studies on halocins as antimicrobial molecules from haloarchaea.</title>
        <authorList>
            <person name="Kumar S."/>
            <person name="Khare S.K."/>
        </authorList>
    </citation>
    <scope>NUCLEOTIDE SEQUENCE</scope>
    <source>
        <strain evidence="1">NCIM 5678</strain>
    </source>
</reference>
<proteinExistence type="predicted"/>